<protein>
    <recommendedName>
        <fullName evidence="4">Carboxypeptidase regulatory-like domain-containing protein</fullName>
    </recommendedName>
</protein>
<dbReference type="AlphaFoldDB" id="A0A5B7WZ54"/>
<evidence type="ECO:0000313" key="3">
    <source>
        <dbReference type="Proteomes" id="UP000309016"/>
    </source>
</evidence>
<keyword evidence="1" id="KW-0732">Signal</keyword>
<organism evidence="2 3">
    <name type="scientific">Antarcticibacterium flavum</name>
    <dbReference type="NCBI Taxonomy" id="2058175"/>
    <lineage>
        <taxon>Bacteria</taxon>
        <taxon>Pseudomonadati</taxon>
        <taxon>Bacteroidota</taxon>
        <taxon>Flavobacteriia</taxon>
        <taxon>Flavobacteriales</taxon>
        <taxon>Flavobacteriaceae</taxon>
        <taxon>Antarcticibacterium</taxon>
    </lineage>
</organism>
<reference evidence="2 3" key="1">
    <citation type="submission" date="2019-06" db="EMBL/GenBank/DDBJ databases">
        <title>Complete genome sequence of Antarcticibacterium flavum KCTC 52984T from an Antarctic marine sediment.</title>
        <authorList>
            <person name="Lee Y.M."/>
            <person name="Shin S.C."/>
        </authorList>
    </citation>
    <scope>NUCLEOTIDE SEQUENCE [LARGE SCALE GENOMIC DNA]</scope>
    <source>
        <strain evidence="2 3">KCTC 52984</strain>
    </source>
</reference>
<dbReference type="RefSeq" id="WP_139065081.1">
    <property type="nucleotide sequence ID" value="NZ_CP040812.1"/>
</dbReference>
<feature type="signal peptide" evidence="1">
    <location>
        <begin position="1"/>
        <end position="19"/>
    </location>
</feature>
<dbReference type="EMBL" id="CP040812">
    <property type="protein sequence ID" value="QCY68504.1"/>
    <property type="molecule type" value="Genomic_DNA"/>
</dbReference>
<dbReference type="OrthoDB" id="833020at2"/>
<evidence type="ECO:0000313" key="2">
    <source>
        <dbReference type="EMBL" id="QCY68504.1"/>
    </source>
</evidence>
<feature type="chain" id="PRO_5022887402" description="Carboxypeptidase regulatory-like domain-containing protein" evidence="1">
    <location>
        <begin position="20"/>
        <end position="447"/>
    </location>
</feature>
<keyword evidence="3" id="KW-1185">Reference proteome</keyword>
<dbReference type="Proteomes" id="UP000309016">
    <property type="component" value="Chromosome"/>
</dbReference>
<dbReference type="InterPro" id="IPR013783">
    <property type="entry name" value="Ig-like_fold"/>
</dbReference>
<dbReference type="SUPFAM" id="SSF117074">
    <property type="entry name" value="Hypothetical protein PA1324"/>
    <property type="match status" value="1"/>
</dbReference>
<dbReference type="KEGG" id="afla:FHG64_03365"/>
<dbReference type="PROSITE" id="PS51257">
    <property type="entry name" value="PROKAR_LIPOPROTEIN"/>
    <property type="match status" value="1"/>
</dbReference>
<sequence length="447" mass="48375">MKSIYYFLAILVVMGSFTACEPADEILNPNDSNLDGAGLIETPSLTKEQEDAYPAYFSALLDSYKEVKINTYTVKLLERRVDGVGAEATTTFNYEVRGNGATPQLDSFTFELPSCAGELISYSPKQAAGVSQDQIKWNQSISKDGSQKFSLTYKGEIPLGVISATATRGSILETALVQGPCAGVYNLSGSIYIDANESKVKDPEETGIAFISVDLINKDTGNKLGSVDTGENGLFSFKVLTGNYTIAVGEDLLEDSNYTAVGENSIDVPNVTKDLSGFNFGYLLNSTKVTNDLENKMIEVTTEPTKFWQQVIGRKGPNKDLYSSTDIRNFLLAVEDSYLDGPFFFGENKEKAALDILSKPIKTDLDLFLQQLLTAELNVVSGRGALLPGTKEQNKKFNDALLIYAEAVACRETGNCAVESSKANAETKAISSRDTRLLSAFNGSGGI</sequence>
<gene>
    <name evidence="2" type="ORF">FHG64_03365</name>
</gene>
<accession>A0A5B7WZ54</accession>
<name>A0A5B7WZ54_9FLAO</name>
<evidence type="ECO:0000256" key="1">
    <source>
        <dbReference type="SAM" id="SignalP"/>
    </source>
</evidence>
<dbReference type="Gene3D" id="2.60.40.10">
    <property type="entry name" value="Immunoglobulins"/>
    <property type="match status" value="1"/>
</dbReference>
<proteinExistence type="predicted"/>
<evidence type="ECO:0008006" key="4">
    <source>
        <dbReference type="Google" id="ProtNLM"/>
    </source>
</evidence>